<evidence type="ECO:0000313" key="2">
    <source>
        <dbReference type="Proteomes" id="UP000515123"/>
    </source>
</evidence>
<organism evidence="2 3">
    <name type="scientific">Ananas comosus</name>
    <name type="common">Pineapple</name>
    <name type="synonym">Ananas ananas</name>
    <dbReference type="NCBI Taxonomy" id="4615"/>
    <lineage>
        <taxon>Eukaryota</taxon>
        <taxon>Viridiplantae</taxon>
        <taxon>Streptophyta</taxon>
        <taxon>Embryophyta</taxon>
        <taxon>Tracheophyta</taxon>
        <taxon>Spermatophyta</taxon>
        <taxon>Magnoliopsida</taxon>
        <taxon>Liliopsida</taxon>
        <taxon>Poales</taxon>
        <taxon>Bromeliaceae</taxon>
        <taxon>Bromelioideae</taxon>
        <taxon>Ananas</taxon>
    </lineage>
</organism>
<keyword evidence="2" id="KW-1185">Reference proteome</keyword>
<reference evidence="3" key="2">
    <citation type="submission" date="2025-08" db="UniProtKB">
        <authorList>
            <consortium name="RefSeq"/>
        </authorList>
    </citation>
    <scope>IDENTIFICATION</scope>
    <source>
        <tissue evidence="3">Leaf</tissue>
    </source>
</reference>
<reference evidence="2" key="1">
    <citation type="journal article" date="2015" name="Nat. Genet.">
        <title>The pineapple genome and the evolution of CAM photosynthesis.</title>
        <authorList>
            <person name="Ming R."/>
            <person name="VanBuren R."/>
            <person name="Wai C.M."/>
            <person name="Tang H."/>
            <person name="Schatz M.C."/>
            <person name="Bowers J.E."/>
            <person name="Lyons E."/>
            <person name="Wang M.L."/>
            <person name="Chen J."/>
            <person name="Biggers E."/>
            <person name="Zhang J."/>
            <person name="Huang L."/>
            <person name="Zhang L."/>
            <person name="Miao W."/>
            <person name="Zhang J."/>
            <person name="Ye Z."/>
            <person name="Miao C."/>
            <person name="Lin Z."/>
            <person name="Wang H."/>
            <person name="Zhou H."/>
            <person name="Yim W.C."/>
            <person name="Priest H.D."/>
            <person name="Zheng C."/>
            <person name="Woodhouse M."/>
            <person name="Edger P.P."/>
            <person name="Guyot R."/>
            <person name="Guo H.B."/>
            <person name="Guo H."/>
            <person name="Zheng G."/>
            <person name="Singh R."/>
            <person name="Sharma A."/>
            <person name="Min X."/>
            <person name="Zheng Y."/>
            <person name="Lee H."/>
            <person name="Gurtowski J."/>
            <person name="Sedlazeck F.J."/>
            <person name="Harkess A."/>
            <person name="McKain M.R."/>
            <person name="Liao Z."/>
            <person name="Fang J."/>
            <person name="Liu J."/>
            <person name="Zhang X."/>
            <person name="Zhang Q."/>
            <person name="Hu W."/>
            <person name="Qin Y."/>
            <person name="Wang K."/>
            <person name="Chen L.Y."/>
            <person name="Shirley N."/>
            <person name="Lin Y.R."/>
            <person name="Liu L.Y."/>
            <person name="Hernandez A.G."/>
            <person name="Wright C.L."/>
            <person name="Bulone V."/>
            <person name="Tuskan G.A."/>
            <person name="Heath K."/>
            <person name="Zee F."/>
            <person name="Moore P.H."/>
            <person name="Sunkar R."/>
            <person name="Leebens-Mack J.H."/>
            <person name="Mockler T."/>
            <person name="Bennetzen J.L."/>
            <person name="Freeling M."/>
            <person name="Sankoff D."/>
            <person name="Paterson A.H."/>
            <person name="Zhu X."/>
            <person name="Yang X."/>
            <person name="Smith J.A."/>
            <person name="Cushman J.C."/>
            <person name="Paull R.E."/>
            <person name="Yu Q."/>
        </authorList>
    </citation>
    <scope>NUCLEOTIDE SEQUENCE [LARGE SCALE GENOMIC DNA]</scope>
    <source>
        <strain evidence="2">cv. F153</strain>
    </source>
</reference>
<accession>A0A6P5FVU6</accession>
<proteinExistence type="predicted"/>
<dbReference type="AlphaFoldDB" id="A0A6P5FVU6"/>
<dbReference type="RefSeq" id="XP_020097628.1">
    <property type="nucleotide sequence ID" value="XM_020242039.1"/>
</dbReference>
<dbReference type="Proteomes" id="UP000515123">
    <property type="component" value="Linkage group 10"/>
</dbReference>
<evidence type="ECO:0000313" key="3">
    <source>
        <dbReference type="RefSeq" id="XP_020097628.1"/>
    </source>
</evidence>
<name>A0A6P5FVU6_ANACO</name>
<dbReference type="GeneID" id="109716531"/>
<gene>
    <name evidence="3" type="primary">LOC109716531</name>
</gene>
<protein>
    <submittedName>
        <fullName evidence="3">Uncharacterized protein LOC109716531</fullName>
    </submittedName>
</protein>
<dbReference type="OrthoDB" id="768391at2759"/>
<evidence type="ECO:0000256" key="1">
    <source>
        <dbReference type="SAM" id="MobiDB-lite"/>
    </source>
</evidence>
<sequence>MKRNRAEPAPPQTPAKTARRYAAPNAHQKLPQKPQVRAAAEEKPPAPAPAPSPAAEVVEQEIEWAPQLAGWDPAGEVAGAWSSWGVAEETLLGWFPFADEHFHGAAAAAAGAAPFLEEESFCCSYCYYYHDDIWHLQHIHDVPKH</sequence>
<feature type="region of interest" description="Disordered" evidence="1">
    <location>
        <begin position="1"/>
        <end position="55"/>
    </location>
</feature>